<gene>
    <name evidence="8" type="ORF">HMPREF9488_03102</name>
</gene>
<keyword evidence="4" id="KW-0378">Hydrolase</keyword>
<name>E7GEG0_9FIRM</name>
<dbReference type="GO" id="GO:0046872">
    <property type="term" value="F:metal ion binding"/>
    <property type="evidence" value="ECO:0007669"/>
    <property type="project" value="UniProtKB-KW"/>
</dbReference>
<evidence type="ECO:0000256" key="5">
    <source>
        <dbReference type="ARBA" id="ARBA00022833"/>
    </source>
</evidence>
<proteinExistence type="inferred from homology"/>
<keyword evidence="9" id="KW-1185">Reference proteome</keyword>
<accession>E7GEG0</accession>
<keyword evidence="6" id="KW-0482">Metalloprotease</keyword>
<comment type="similarity">
    <text evidence="1">Belongs to the UPF0758 family.</text>
</comment>
<evidence type="ECO:0000313" key="8">
    <source>
        <dbReference type="EMBL" id="EFW03411.1"/>
    </source>
</evidence>
<dbReference type="PANTHER" id="PTHR30471:SF3">
    <property type="entry name" value="UPF0758 PROTEIN YEES-RELATED"/>
    <property type="match status" value="1"/>
</dbReference>
<protein>
    <recommendedName>
        <fullName evidence="7">MPN domain-containing protein</fullName>
    </recommendedName>
</protein>
<keyword evidence="3" id="KW-0479">Metal-binding</keyword>
<dbReference type="SUPFAM" id="SSF102712">
    <property type="entry name" value="JAB1/MPN domain"/>
    <property type="match status" value="1"/>
</dbReference>
<keyword evidence="5" id="KW-0862">Zinc</keyword>
<evidence type="ECO:0000256" key="3">
    <source>
        <dbReference type="ARBA" id="ARBA00022723"/>
    </source>
</evidence>
<dbReference type="PANTHER" id="PTHR30471">
    <property type="entry name" value="DNA REPAIR PROTEIN RADC"/>
    <property type="match status" value="1"/>
</dbReference>
<dbReference type="GO" id="GO:0008237">
    <property type="term" value="F:metallopeptidase activity"/>
    <property type="evidence" value="ECO:0007669"/>
    <property type="project" value="UniProtKB-KW"/>
</dbReference>
<dbReference type="Gene3D" id="3.40.140.10">
    <property type="entry name" value="Cytidine Deaminase, domain 2"/>
    <property type="match status" value="1"/>
</dbReference>
<dbReference type="STRING" id="100884.GCA_000269565_03639"/>
<dbReference type="eggNOG" id="COG2003">
    <property type="taxonomic scope" value="Bacteria"/>
</dbReference>
<dbReference type="EMBL" id="ADKX01000046">
    <property type="protein sequence ID" value="EFW03411.1"/>
    <property type="molecule type" value="Genomic_DNA"/>
</dbReference>
<dbReference type="InterPro" id="IPR025657">
    <property type="entry name" value="RadC_JAB"/>
</dbReference>
<sequence>MNKLDRIKEFLINDIHLSKEAEEVVLLIGLDTQLNMTGFFEVSRGSIEESLCVPRDVFKRLLLANASAFVIAHNHPSENPEPSLEDINNARALREASEIMGIKMVDYLIAAGDNIISFKKENIF</sequence>
<comment type="caution">
    <text evidence="8">The sequence shown here is derived from an EMBL/GenBank/DDBJ whole genome shotgun (WGS) entry which is preliminary data.</text>
</comment>
<evidence type="ECO:0000256" key="1">
    <source>
        <dbReference type="ARBA" id="ARBA00010243"/>
    </source>
</evidence>
<evidence type="ECO:0000313" key="9">
    <source>
        <dbReference type="Proteomes" id="UP000003157"/>
    </source>
</evidence>
<evidence type="ECO:0000256" key="6">
    <source>
        <dbReference type="ARBA" id="ARBA00023049"/>
    </source>
</evidence>
<feature type="domain" description="MPN" evidence="7">
    <location>
        <begin position="1"/>
        <end position="124"/>
    </location>
</feature>
<keyword evidence="2" id="KW-0645">Protease</keyword>
<dbReference type="Proteomes" id="UP000003157">
    <property type="component" value="Unassembled WGS sequence"/>
</dbReference>
<dbReference type="InterPro" id="IPR037518">
    <property type="entry name" value="MPN"/>
</dbReference>
<dbReference type="Pfam" id="PF04002">
    <property type="entry name" value="RadC"/>
    <property type="match status" value="1"/>
</dbReference>
<dbReference type="InterPro" id="IPR001405">
    <property type="entry name" value="UPF0758"/>
</dbReference>
<dbReference type="GO" id="GO:0006508">
    <property type="term" value="P:proteolysis"/>
    <property type="evidence" value="ECO:0007669"/>
    <property type="project" value="UniProtKB-KW"/>
</dbReference>
<evidence type="ECO:0000259" key="7">
    <source>
        <dbReference type="PROSITE" id="PS50249"/>
    </source>
</evidence>
<organism evidence="8 9">
    <name type="scientific">Coprobacillus cateniformis</name>
    <dbReference type="NCBI Taxonomy" id="100884"/>
    <lineage>
        <taxon>Bacteria</taxon>
        <taxon>Bacillati</taxon>
        <taxon>Bacillota</taxon>
        <taxon>Erysipelotrichia</taxon>
        <taxon>Erysipelotrichales</taxon>
        <taxon>Coprobacillaceae</taxon>
        <taxon>Coprobacillus</taxon>
    </lineage>
</organism>
<evidence type="ECO:0000256" key="2">
    <source>
        <dbReference type="ARBA" id="ARBA00022670"/>
    </source>
</evidence>
<evidence type="ECO:0000256" key="4">
    <source>
        <dbReference type="ARBA" id="ARBA00022801"/>
    </source>
</evidence>
<reference evidence="8 9" key="1">
    <citation type="submission" date="2010-12" db="EMBL/GenBank/DDBJ databases">
        <title>The Genome Sequence of Coprobacillus sp. strain 29_1.</title>
        <authorList>
            <consortium name="The Broad Institute Genome Sequencing Platform"/>
            <person name="Earl A."/>
            <person name="Ward D."/>
            <person name="Feldgarden M."/>
            <person name="Gevers D."/>
            <person name="Daigneault M."/>
            <person name="Sibley C.D."/>
            <person name="White A."/>
            <person name="Strauss J."/>
            <person name="Allen-Vercoe E."/>
            <person name="Young S.K."/>
            <person name="Zeng Q."/>
            <person name="Gargeya S."/>
            <person name="Fitzgerald M."/>
            <person name="Haas B."/>
            <person name="Abouelleil A."/>
            <person name="Alvarado L."/>
            <person name="Arachchi H.M."/>
            <person name="Berlin A."/>
            <person name="Brown A."/>
            <person name="Chapman S.B."/>
            <person name="Chen Z."/>
            <person name="Dunbar C."/>
            <person name="Freedman E."/>
            <person name="Gearin G."/>
            <person name="Gellesch M."/>
            <person name="Goldberg J."/>
            <person name="Griggs A."/>
            <person name="Gujja S."/>
            <person name="Heilman E."/>
            <person name="Heiman D."/>
            <person name="Howarth C."/>
            <person name="Larson L."/>
            <person name="Lui A."/>
            <person name="MacDonald P.J.P."/>
            <person name="Mehta T."/>
            <person name="Montmayeur A."/>
            <person name="Murphy C."/>
            <person name="Neiman D."/>
            <person name="Pearson M."/>
            <person name="Priest M."/>
            <person name="Roberts A."/>
            <person name="Saif S."/>
            <person name="Shea T."/>
            <person name="Shenoy N."/>
            <person name="Sisk P."/>
            <person name="Stolte C."/>
            <person name="Sykes S."/>
            <person name="White J."/>
            <person name="Yandava C."/>
            <person name="Nusbaum C."/>
            <person name="Birren B."/>
        </authorList>
    </citation>
    <scope>NUCLEOTIDE SEQUENCE [LARGE SCALE GENOMIC DNA]</scope>
    <source>
        <strain evidence="8 9">29_1</strain>
    </source>
</reference>
<dbReference type="PROSITE" id="PS50249">
    <property type="entry name" value="MPN"/>
    <property type="match status" value="1"/>
</dbReference>
<dbReference type="AlphaFoldDB" id="E7GEG0"/>
<dbReference type="HOGENOM" id="CLU_073529_3_0_9"/>